<gene>
    <name evidence="1" type="ORF">NM208_g6043</name>
</gene>
<evidence type="ECO:0000313" key="1">
    <source>
        <dbReference type="EMBL" id="KAJ3538123.1"/>
    </source>
</evidence>
<comment type="caution">
    <text evidence="1">The sequence shown here is derived from an EMBL/GenBank/DDBJ whole genome shotgun (WGS) entry which is preliminary data.</text>
</comment>
<name>A0ACC1SET2_9HYPO</name>
<dbReference type="EMBL" id="JANRMS010000539">
    <property type="protein sequence ID" value="KAJ3538123.1"/>
    <property type="molecule type" value="Genomic_DNA"/>
</dbReference>
<protein>
    <submittedName>
        <fullName evidence="1">Uncharacterized protein</fullName>
    </submittedName>
</protein>
<accession>A0ACC1SET2</accession>
<sequence length="608" mass="68705">MSQSYKASYAPELEHAKSIARSLEEFRLLHLSNTTSITHLSSQPGLATHESTLTHEADIRATVQAETNSPLFQFLSVDPVELADAIALKCANTISSFVYKHLLRNSSDPTPHDANKLRISRSCFESLANQLMLPASFIFSLTRHYLPNGQGSRKMHMADNTAFEFWYFLPIRIQFESSRTLKNTTDKDYSNQMNPFHKLHLPDVQLDIHRSCVGIFSRVDPVSKRFTFFAIDFMHGRWPRVALEPKERILEVLRRQATSETAFGREFHVHLVYLSSATRWWTNALNSVNEQLIVYERRLQSELDNEGTSAEPTLTELNRALHSVAAHLYRYLSELQSMKSIVTDLLADYSSVHHEEISSGKLDDLEEATRGYNMVLSNVEATYQFAVELEKKTQNILALLFNRIQINNDRLLVANGQAMQAILRAMQEDANLSRQMAKRSHTLAQEMKKDSIAMKTGYLRNDIHFNSDWTGTSLRSGIATLNEASPLSESGDHRRLFFEPLLACCVYPVGALLQRHPISHSIPRDEAVSNIMPMLQGTLTARSNSHMFHIWPSWAFEALGKEFRAGYLRCVPGMVGEPRQAPIPIVTLALPCVCQGHILHPTGSSVAG</sequence>
<proteinExistence type="predicted"/>
<evidence type="ECO:0000313" key="2">
    <source>
        <dbReference type="Proteomes" id="UP001148629"/>
    </source>
</evidence>
<keyword evidence="2" id="KW-1185">Reference proteome</keyword>
<dbReference type="Proteomes" id="UP001148629">
    <property type="component" value="Unassembled WGS sequence"/>
</dbReference>
<reference evidence="1" key="1">
    <citation type="submission" date="2022-08" db="EMBL/GenBank/DDBJ databases">
        <title>Genome Sequence of Fusarium decemcellulare.</title>
        <authorList>
            <person name="Buettner E."/>
        </authorList>
    </citation>
    <scope>NUCLEOTIDE SEQUENCE</scope>
    <source>
        <strain evidence="1">Babe19</strain>
    </source>
</reference>
<organism evidence="1 2">
    <name type="scientific">Fusarium decemcellulare</name>
    <dbReference type="NCBI Taxonomy" id="57161"/>
    <lineage>
        <taxon>Eukaryota</taxon>
        <taxon>Fungi</taxon>
        <taxon>Dikarya</taxon>
        <taxon>Ascomycota</taxon>
        <taxon>Pezizomycotina</taxon>
        <taxon>Sordariomycetes</taxon>
        <taxon>Hypocreomycetidae</taxon>
        <taxon>Hypocreales</taxon>
        <taxon>Nectriaceae</taxon>
        <taxon>Fusarium</taxon>
        <taxon>Fusarium decemcellulare species complex</taxon>
    </lineage>
</organism>